<evidence type="ECO:0000313" key="1">
    <source>
        <dbReference type="EMBL" id="KAG2228557.1"/>
    </source>
</evidence>
<protein>
    <submittedName>
        <fullName evidence="1">Uncharacterized protein</fullName>
    </submittedName>
</protein>
<proteinExistence type="predicted"/>
<comment type="caution">
    <text evidence="1">The sequence shown here is derived from an EMBL/GenBank/DDBJ whole genome shotgun (WGS) entry which is preliminary data.</text>
</comment>
<sequence>MIKVNYKIHGSLAAKMADGILEAAGVSDHKEDDGNELDDSCTSEKYYPKHSRKYGVCVSNDDDNQSSSNNSVMKELKEFRRRSIELTKNYANQVSDLRLLSLDCIYLFSEDTEDSISKYLGIEYHIILFNFNDSNNKWMELQAATINMMSEAINTDDKAIVEIANMLHSM</sequence>
<keyword evidence="2" id="KW-1185">Reference proteome</keyword>
<evidence type="ECO:0000313" key="2">
    <source>
        <dbReference type="Proteomes" id="UP000613177"/>
    </source>
</evidence>
<reference evidence="1" key="1">
    <citation type="submission" date="2021-01" db="EMBL/GenBank/DDBJ databases">
        <title>Metabolic potential, ecology and presence of endohyphal bacteria is reflected in genomic diversity of Mucoromycotina.</title>
        <authorList>
            <person name="Muszewska A."/>
            <person name="Okrasinska A."/>
            <person name="Steczkiewicz K."/>
            <person name="Drgas O."/>
            <person name="Orlowska M."/>
            <person name="Perlinska-Lenart U."/>
            <person name="Aleksandrzak-Piekarczyk T."/>
            <person name="Szatraj K."/>
            <person name="Zielenkiewicz U."/>
            <person name="Pilsyk S."/>
            <person name="Malc E."/>
            <person name="Mieczkowski P."/>
            <person name="Kruszewska J.S."/>
            <person name="Biernat P."/>
            <person name="Pawlowska J."/>
        </authorList>
    </citation>
    <scope>NUCLEOTIDE SEQUENCE</scope>
    <source>
        <strain evidence="1">WA0000018081</strain>
    </source>
</reference>
<organism evidence="1 2">
    <name type="scientific">Thamnidium elegans</name>
    <dbReference type="NCBI Taxonomy" id="101142"/>
    <lineage>
        <taxon>Eukaryota</taxon>
        <taxon>Fungi</taxon>
        <taxon>Fungi incertae sedis</taxon>
        <taxon>Mucoromycota</taxon>
        <taxon>Mucoromycotina</taxon>
        <taxon>Mucoromycetes</taxon>
        <taxon>Mucorales</taxon>
        <taxon>Mucorineae</taxon>
        <taxon>Mucoraceae</taxon>
        <taxon>Thamnidium</taxon>
    </lineage>
</organism>
<name>A0A8H7SFX8_9FUNG</name>
<dbReference type="Proteomes" id="UP000613177">
    <property type="component" value="Unassembled WGS sequence"/>
</dbReference>
<accession>A0A8H7SFX8</accession>
<dbReference type="AlphaFoldDB" id="A0A8H7SFX8"/>
<gene>
    <name evidence="1" type="ORF">INT48_002098</name>
</gene>
<dbReference type="EMBL" id="JAEPRE010000418">
    <property type="protein sequence ID" value="KAG2228557.1"/>
    <property type="molecule type" value="Genomic_DNA"/>
</dbReference>